<dbReference type="AlphaFoldDB" id="A0A9P1CQ67"/>
<keyword evidence="3" id="KW-1185">Reference proteome</keyword>
<sequence>MFDGMVCRSFGDLTGLHPTGMQWQQASLGLGHAGLGLRSTAKHASAAYLASLGEASTAAQDLDTAFSAEDLRSSHDVRAALAALNANLHPKDQISFEAATIPAGRGRMEPATFVAELRARLGIPGADQDAWCPRCDGILDVQNYHAGMCAAGGDGLNDGGSALRGRDRVCCCHSRRPTDIYLPALAGAPAALDFAVTAPQRQETLVQASQQGAAAATAYAHHLSKPRSAWDPAAMKILKHIAHAAASRAGTDPADSLDHLHQEASVCVRTWRARAALRRRCELTA</sequence>
<evidence type="ECO:0000313" key="3">
    <source>
        <dbReference type="Proteomes" id="UP001152797"/>
    </source>
</evidence>
<dbReference type="EMBL" id="CAMXCT020002041">
    <property type="protein sequence ID" value="CAL1148533.1"/>
    <property type="molecule type" value="Genomic_DNA"/>
</dbReference>
<reference evidence="1" key="1">
    <citation type="submission" date="2022-10" db="EMBL/GenBank/DDBJ databases">
        <authorList>
            <person name="Chen Y."/>
            <person name="Dougan E. K."/>
            <person name="Chan C."/>
            <person name="Rhodes N."/>
            <person name="Thang M."/>
        </authorList>
    </citation>
    <scope>NUCLEOTIDE SEQUENCE</scope>
</reference>
<protein>
    <submittedName>
        <fullName evidence="2">132 kDa protein</fullName>
    </submittedName>
</protein>
<evidence type="ECO:0000313" key="1">
    <source>
        <dbReference type="EMBL" id="CAI3995158.1"/>
    </source>
</evidence>
<evidence type="ECO:0000313" key="2">
    <source>
        <dbReference type="EMBL" id="CAL4782470.1"/>
    </source>
</evidence>
<proteinExistence type="predicted"/>
<name>A0A9P1CQ67_9DINO</name>
<dbReference type="Proteomes" id="UP001152797">
    <property type="component" value="Unassembled WGS sequence"/>
</dbReference>
<reference evidence="2 3" key="2">
    <citation type="submission" date="2024-05" db="EMBL/GenBank/DDBJ databases">
        <authorList>
            <person name="Chen Y."/>
            <person name="Shah S."/>
            <person name="Dougan E. K."/>
            <person name="Thang M."/>
            <person name="Chan C."/>
        </authorList>
    </citation>
    <scope>NUCLEOTIDE SEQUENCE [LARGE SCALE GENOMIC DNA]</scope>
</reference>
<comment type="caution">
    <text evidence="1">The sequence shown here is derived from an EMBL/GenBank/DDBJ whole genome shotgun (WGS) entry which is preliminary data.</text>
</comment>
<dbReference type="EMBL" id="CAMXCT010002041">
    <property type="protein sequence ID" value="CAI3995158.1"/>
    <property type="molecule type" value="Genomic_DNA"/>
</dbReference>
<accession>A0A9P1CQ67</accession>
<organism evidence="1">
    <name type="scientific">Cladocopium goreaui</name>
    <dbReference type="NCBI Taxonomy" id="2562237"/>
    <lineage>
        <taxon>Eukaryota</taxon>
        <taxon>Sar</taxon>
        <taxon>Alveolata</taxon>
        <taxon>Dinophyceae</taxon>
        <taxon>Suessiales</taxon>
        <taxon>Symbiodiniaceae</taxon>
        <taxon>Cladocopium</taxon>
    </lineage>
</organism>
<gene>
    <name evidence="1" type="ORF">C1SCF055_LOCUS21754</name>
</gene>
<dbReference type="EMBL" id="CAMXCT030002041">
    <property type="protein sequence ID" value="CAL4782470.1"/>
    <property type="molecule type" value="Genomic_DNA"/>
</dbReference>